<protein>
    <recommendedName>
        <fullName evidence="3">RNase H domain-containing protein</fullName>
    </recommendedName>
</protein>
<evidence type="ECO:0008006" key="3">
    <source>
        <dbReference type="Google" id="ProtNLM"/>
    </source>
</evidence>
<gene>
    <name evidence="1" type="ORF">FWK35_00003894</name>
</gene>
<keyword evidence="2" id="KW-1185">Reference proteome</keyword>
<evidence type="ECO:0000313" key="1">
    <source>
        <dbReference type="EMBL" id="KAF0767631.1"/>
    </source>
</evidence>
<accession>A0A6G0ZB82</accession>
<comment type="caution">
    <text evidence="1">The sequence shown here is derived from an EMBL/GenBank/DDBJ whole genome shotgun (WGS) entry which is preliminary data.</text>
</comment>
<reference evidence="1 2" key="1">
    <citation type="submission" date="2019-08" db="EMBL/GenBank/DDBJ databases">
        <title>Whole genome of Aphis craccivora.</title>
        <authorList>
            <person name="Voronova N.V."/>
            <person name="Shulinski R.S."/>
            <person name="Bandarenka Y.V."/>
            <person name="Zhorov D.G."/>
            <person name="Warner D."/>
        </authorList>
    </citation>
    <scope>NUCLEOTIDE SEQUENCE [LARGE SCALE GENOMIC DNA]</scope>
    <source>
        <strain evidence="1">180601</strain>
        <tissue evidence="1">Whole Body</tissue>
    </source>
</reference>
<organism evidence="1 2">
    <name type="scientific">Aphis craccivora</name>
    <name type="common">Cowpea aphid</name>
    <dbReference type="NCBI Taxonomy" id="307492"/>
    <lineage>
        <taxon>Eukaryota</taxon>
        <taxon>Metazoa</taxon>
        <taxon>Ecdysozoa</taxon>
        <taxon>Arthropoda</taxon>
        <taxon>Hexapoda</taxon>
        <taxon>Insecta</taxon>
        <taxon>Pterygota</taxon>
        <taxon>Neoptera</taxon>
        <taxon>Paraneoptera</taxon>
        <taxon>Hemiptera</taxon>
        <taxon>Sternorrhyncha</taxon>
        <taxon>Aphidomorpha</taxon>
        <taxon>Aphidoidea</taxon>
        <taxon>Aphididae</taxon>
        <taxon>Aphidini</taxon>
        <taxon>Aphis</taxon>
        <taxon>Aphis</taxon>
    </lineage>
</organism>
<dbReference type="Proteomes" id="UP000478052">
    <property type="component" value="Unassembled WGS sequence"/>
</dbReference>
<sequence>MMVVSDNNKHIDNGHRNTDPSIDPKLINVLVPKYIFISQLLTTSHRNVMYRYLRFKDRNHISHRVTQIRTLPFNIHFESHNQRRVSICEFCDKELSIKHITLECPIFYNSRQILRNSSTILQALGLVKLL</sequence>
<dbReference type="EMBL" id="VUJU01000926">
    <property type="protein sequence ID" value="KAF0767631.1"/>
    <property type="molecule type" value="Genomic_DNA"/>
</dbReference>
<evidence type="ECO:0000313" key="2">
    <source>
        <dbReference type="Proteomes" id="UP000478052"/>
    </source>
</evidence>
<proteinExistence type="predicted"/>
<dbReference type="AlphaFoldDB" id="A0A6G0ZB82"/>
<name>A0A6G0ZB82_APHCR</name>